<comment type="caution">
    <text evidence="16">Lacks conserved residue(s) required for the propagation of feature annotation.</text>
</comment>
<dbReference type="InterPro" id="IPR000719">
    <property type="entry name" value="Prot_kinase_dom"/>
</dbReference>
<dbReference type="GO" id="GO:0071363">
    <property type="term" value="P:cellular response to growth factor stimulus"/>
    <property type="evidence" value="ECO:0007669"/>
    <property type="project" value="TreeGrafter"/>
</dbReference>
<evidence type="ECO:0000256" key="9">
    <source>
        <dbReference type="ARBA" id="ARBA00022777"/>
    </source>
</evidence>
<dbReference type="PANTHER" id="PTHR23255:SF68">
    <property type="entry name" value="RECEPTOR PROTEIN SERINE_THREONINE KINASE"/>
    <property type="match status" value="1"/>
</dbReference>
<sequence>MSSCHTLFLPQTAIFCNALKADNFQTGSGNHCVKVKDKGDMATTSRILFLSLFISSISIFFIEQVNGIKCKCDPCPHDAVNETCEATSKCFTAIRVTYENGFEEHYWTYGCFSDQEKDKAGNSVLQCKGHLVPHALPKTIECCDEEDYCNEEIEPDLQDKSTASPEVHPTASLSDITQLALIVSVSTCLIIFIITVTCLYIRYKRNLSQRLLLKDDIGQSESFICNGESLKSYIDHSSGSGSGIPFLVQRTIARQINLIKSIGKGRYGEVWKGKWREENVAVKIFFTTEEGSWFRETELYQTVLLRHDNILGFIASDIKGTGSWTQLFLITDYHENGSLYDYLSTHILDVDDTLKMVHTISCGLTHLHTEIFGTKGKPAMAHRDIKSKNILVKRDGSCCIADLGLAVRYISENNEVDVPPITRQGTKRYMAPEVLDETLLTHHFDAYRKADIYAFGLVMWEICRRCVANEGVVEDQQVPYYDCVQTDPSFDEMRKVVCIEKMRPEIPNRWLNDQYLKAMIKVMTECWSQNPAARLTSLRVKKTLNKMYQLSQKNEKLELNC</sequence>
<dbReference type="Pfam" id="PF07714">
    <property type="entry name" value="PK_Tyr_Ser-Thr"/>
    <property type="match status" value="1"/>
</dbReference>
<evidence type="ECO:0000256" key="16">
    <source>
        <dbReference type="RuleBase" id="RU361271"/>
    </source>
</evidence>
<keyword evidence="20" id="KW-1185">Reference proteome</keyword>
<dbReference type="OrthoDB" id="69842at2759"/>
<keyword evidence="12 16" id="KW-1133">Transmembrane helix</keyword>
<evidence type="ECO:0000256" key="6">
    <source>
        <dbReference type="ARBA" id="ARBA00022723"/>
    </source>
</evidence>
<name>A0A6J8DN78_MYTCO</name>
<dbReference type="CDD" id="cd23532">
    <property type="entry name" value="TFP_LU_ECD_BMPR1"/>
    <property type="match status" value="1"/>
</dbReference>
<dbReference type="GO" id="GO:0046872">
    <property type="term" value="F:metal ion binding"/>
    <property type="evidence" value="ECO:0007669"/>
    <property type="project" value="UniProtKB-KW"/>
</dbReference>
<dbReference type="InterPro" id="IPR003605">
    <property type="entry name" value="GS_dom"/>
</dbReference>
<dbReference type="Gene3D" id="3.30.200.20">
    <property type="entry name" value="Phosphorylase Kinase, domain 1"/>
    <property type="match status" value="1"/>
</dbReference>
<dbReference type="SMART" id="SM00467">
    <property type="entry name" value="GS"/>
    <property type="match status" value="1"/>
</dbReference>
<evidence type="ECO:0000256" key="15">
    <source>
        <dbReference type="PROSITE-ProRule" id="PRU10141"/>
    </source>
</evidence>
<dbReference type="InterPro" id="IPR017441">
    <property type="entry name" value="Protein_kinase_ATP_BS"/>
</dbReference>
<comment type="subcellular location">
    <subcellularLocation>
        <location evidence="1 16">Membrane</location>
        <topology evidence="1 16">Single-pass type I membrane protein</topology>
    </subcellularLocation>
</comment>
<evidence type="ECO:0000256" key="7">
    <source>
        <dbReference type="ARBA" id="ARBA00022729"/>
    </source>
</evidence>
<dbReference type="AlphaFoldDB" id="A0A6J8DN78"/>
<evidence type="ECO:0000256" key="14">
    <source>
        <dbReference type="ARBA" id="ARBA00023170"/>
    </source>
</evidence>
<dbReference type="GO" id="GO:0005524">
    <property type="term" value="F:ATP binding"/>
    <property type="evidence" value="ECO:0007669"/>
    <property type="project" value="UniProtKB-UniRule"/>
</dbReference>
<evidence type="ECO:0000256" key="1">
    <source>
        <dbReference type="ARBA" id="ARBA00004479"/>
    </source>
</evidence>
<dbReference type="GO" id="GO:0004675">
    <property type="term" value="F:transmembrane receptor protein serine/threonine kinase activity"/>
    <property type="evidence" value="ECO:0007669"/>
    <property type="project" value="UniProtKB-EC"/>
</dbReference>
<dbReference type="EC" id="2.7.11.30" evidence="16"/>
<protein>
    <recommendedName>
        <fullName evidence="16">Serine/threonine-protein kinase receptor</fullName>
        <ecNumber evidence="16">2.7.11.30</ecNumber>
    </recommendedName>
</protein>
<keyword evidence="16" id="KW-0464">Manganese</keyword>
<keyword evidence="11 16" id="KW-0460">Magnesium</keyword>
<dbReference type="Pfam" id="PF01064">
    <property type="entry name" value="Activin_recp"/>
    <property type="match status" value="1"/>
</dbReference>
<keyword evidence="3 16" id="KW-0723">Serine/threonine-protein kinase</keyword>
<evidence type="ECO:0000256" key="8">
    <source>
        <dbReference type="ARBA" id="ARBA00022741"/>
    </source>
</evidence>
<evidence type="ECO:0000256" key="12">
    <source>
        <dbReference type="ARBA" id="ARBA00022989"/>
    </source>
</evidence>
<dbReference type="InterPro" id="IPR000472">
    <property type="entry name" value="Activin_recp"/>
</dbReference>
<keyword evidence="9 16" id="KW-0418">Kinase</keyword>
<keyword evidence="7" id="KW-0732">Signal</keyword>
<dbReference type="InterPro" id="IPR045860">
    <property type="entry name" value="Snake_toxin-like_sf"/>
</dbReference>
<keyword evidence="10 15" id="KW-0067">ATP-binding</keyword>
<evidence type="ECO:0000256" key="2">
    <source>
        <dbReference type="ARBA" id="ARBA00009605"/>
    </source>
</evidence>
<keyword evidence="6 16" id="KW-0479">Metal-binding</keyword>
<dbReference type="SUPFAM" id="SSF56112">
    <property type="entry name" value="Protein kinase-like (PK-like)"/>
    <property type="match status" value="1"/>
</dbReference>
<organism evidence="19 20">
    <name type="scientific">Mytilus coruscus</name>
    <name type="common">Sea mussel</name>
    <dbReference type="NCBI Taxonomy" id="42192"/>
    <lineage>
        <taxon>Eukaryota</taxon>
        <taxon>Metazoa</taxon>
        <taxon>Spiralia</taxon>
        <taxon>Lophotrochozoa</taxon>
        <taxon>Mollusca</taxon>
        <taxon>Bivalvia</taxon>
        <taxon>Autobranchia</taxon>
        <taxon>Pteriomorphia</taxon>
        <taxon>Mytilida</taxon>
        <taxon>Mytiloidea</taxon>
        <taxon>Mytilidae</taxon>
        <taxon>Mytilinae</taxon>
        <taxon>Mytilus</taxon>
    </lineage>
</organism>
<keyword evidence="5 16" id="KW-0812">Transmembrane</keyword>
<evidence type="ECO:0000259" key="18">
    <source>
        <dbReference type="PROSITE" id="PS51256"/>
    </source>
</evidence>
<dbReference type="PANTHER" id="PTHR23255">
    <property type="entry name" value="TRANSFORMING GROWTH FACTOR-BETA RECEPTOR TYPE I AND II"/>
    <property type="match status" value="1"/>
</dbReference>
<comment type="similarity">
    <text evidence="2 16">Belongs to the protein kinase superfamily. TKL Ser/Thr protein kinase family. TGFB receptor subfamily.</text>
</comment>
<dbReference type="PROSITE" id="PS00107">
    <property type="entry name" value="PROTEIN_KINASE_ATP"/>
    <property type="match status" value="1"/>
</dbReference>
<dbReference type="Pfam" id="PF08515">
    <property type="entry name" value="TGF_beta_GS"/>
    <property type="match status" value="1"/>
</dbReference>
<dbReference type="PRINTS" id="PR00653">
    <property type="entry name" value="ACTIVIN2R"/>
</dbReference>
<evidence type="ECO:0000256" key="13">
    <source>
        <dbReference type="ARBA" id="ARBA00023136"/>
    </source>
</evidence>
<reference evidence="19 20" key="1">
    <citation type="submission" date="2020-06" db="EMBL/GenBank/DDBJ databases">
        <authorList>
            <person name="Li R."/>
            <person name="Bekaert M."/>
        </authorList>
    </citation>
    <scope>NUCLEOTIDE SEQUENCE [LARGE SCALE GENOMIC DNA]</scope>
    <source>
        <strain evidence="20">wild</strain>
    </source>
</reference>
<feature type="binding site" evidence="15">
    <location>
        <position position="283"/>
    </location>
    <ligand>
        <name>ATP</name>
        <dbReference type="ChEBI" id="CHEBI:30616"/>
    </ligand>
</feature>
<keyword evidence="14 16" id="KW-0675">Receptor</keyword>
<proteinExistence type="inferred from homology"/>
<comment type="catalytic activity">
    <reaction evidence="16">
        <text>L-threonyl-[receptor-protein] + ATP = O-phospho-L-threonyl-[receptor-protein] + ADP + H(+)</text>
        <dbReference type="Rhea" id="RHEA:44880"/>
        <dbReference type="Rhea" id="RHEA-COMP:11024"/>
        <dbReference type="Rhea" id="RHEA-COMP:11025"/>
        <dbReference type="ChEBI" id="CHEBI:15378"/>
        <dbReference type="ChEBI" id="CHEBI:30013"/>
        <dbReference type="ChEBI" id="CHEBI:30616"/>
        <dbReference type="ChEBI" id="CHEBI:61977"/>
        <dbReference type="ChEBI" id="CHEBI:456216"/>
        <dbReference type="EC" id="2.7.11.30"/>
    </reaction>
</comment>
<keyword evidence="13 16" id="KW-0472">Membrane</keyword>
<evidence type="ECO:0000256" key="11">
    <source>
        <dbReference type="ARBA" id="ARBA00022842"/>
    </source>
</evidence>
<feature type="transmembrane region" description="Helical" evidence="16">
    <location>
        <begin position="44"/>
        <end position="62"/>
    </location>
</feature>
<accession>A0A6J8DN78</accession>
<dbReference type="EMBL" id="CACVKT020007641">
    <property type="protein sequence ID" value="CAC5409385.1"/>
    <property type="molecule type" value="Genomic_DNA"/>
</dbReference>
<evidence type="ECO:0000313" key="19">
    <source>
        <dbReference type="EMBL" id="CAC5409385.1"/>
    </source>
</evidence>
<dbReference type="PROSITE" id="PS51256">
    <property type="entry name" value="GS"/>
    <property type="match status" value="1"/>
</dbReference>
<dbReference type="GO" id="GO:0005886">
    <property type="term" value="C:plasma membrane"/>
    <property type="evidence" value="ECO:0007669"/>
    <property type="project" value="TreeGrafter"/>
</dbReference>
<dbReference type="Gene3D" id="1.10.510.10">
    <property type="entry name" value="Transferase(Phosphotransferase) domain 1"/>
    <property type="match status" value="1"/>
</dbReference>
<feature type="domain" description="GS" evidence="18">
    <location>
        <begin position="228"/>
        <end position="255"/>
    </location>
</feature>
<dbReference type="InterPro" id="IPR011009">
    <property type="entry name" value="Kinase-like_dom_sf"/>
</dbReference>
<dbReference type="FunFam" id="1.10.510.10:FF:000018">
    <property type="entry name" value="Receptor protein serine/threonine kinase"/>
    <property type="match status" value="1"/>
</dbReference>
<gene>
    <name evidence="19" type="ORF">MCOR_42683</name>
</gene>
<evidence type="ECO:0000256" key="10">
    <source>
        <dbReference type="ARBA" id="ARBA00022840"/>
    </source>
</evidence>
<dbReference type="PROSITE" id="PS50011">
    <property type="entry name" value="PROTEIN_KINASE_DOM"/>
    <property type="match status" value="1"/>
</dbReference>
<dbReference type="Proteomes" id="UP000507470">
    <property type="component" value="Unassembled WGS sequence"/>
</dbReference>
<evidence type="ECO:0000256" key="4">
    <source>
        <dbReference type="ARBA" id="ARBA00022679"/>
    </source>
</evidence>
<feature type="transmembrane region" description="Helical" evidence="16">
    <location>
        <begin position="179"/>
        <end position="201"/>
    </location>
</feature>
<evidence type="ECO:0000259" key="17">
    <source>
        <dbReference type="PROSITE" id="PS50011"/>
    </source>
</evidence>
<keyword evidence="8 15" id="KW-0547">Nucleotide-binding</keyword>
<dbReference type="InterPro" id="IPR000333">
    <property type="entry name" value="TGFB_receptor"/>
</dbReference>
<comment type="cofactor">
    <cofactor evidence="16">
        <name>Mg(2+)</name>
        <dbReference type="ChEBI" id="CHEBI:18420"/>
    </cofactor>
    <cofactor evidence="16">
        <name>Mn(2+)</name>
        <dbReference type="ChEBI" id="CHEBI:29035"/>
    </cofactor>
</comment>
<evidence type="ECO:0000313" key="20">
    <source>
        <dbReference type="Proteomes" id="UP000507470"/>
    </source>
</evidence>
<dbReference type="GO" id="GO:0043235">
    <property type="term" value="C:receptor complex"/>
    <property type="evidence" value="ECO:0007669"/>
    <property type="project" value="TreeGrafter"/>
</dbReference>
<keyword evidence="4 16" id="KW-0808">Transferase</keyword>
<dbReference type="PROSITE" id="PS00108">
    <property type="entry name" value="PROTEIN_KINASE_ST"/>
    <property type="match status" value="1"/>
</dbReference>
<dbReference type="Gene3D" id="2.10.60.10">
    <property type="entry name" value="CD59"/>
    <property type="match status" value="1"/>
</dbReference>
<feature type="domain" description="Protein kinase" evidence="17">
    <location>
        <begin position="256"/>
        <end position="548"/>
    </location>
</feature>
<dbReference type="FunFam" id="3.30.200.20:FF:000055">
    <property type="entry name" value="Receptor protein serine/threonine kinase"/>
    <property type="match status" value="1"/>
</dbReference>
<evidence type="ECO:0000256" key="5">
    <source>
        <dbReference type="ARBA" id="ARBA00022692"/>
    </source>
</evidence>
<dbReference type="FunFam" id="2.10.60.10:FF:000021">
    <property type="entry name" value="Receptor protein serine/threonine kinase"/>
    <property type="match status" value="1"/>
</dbReference>
<dbReference type="SUPFAM" id="SSF57302">
    <property type="entry name" value="Snake toxin-like"/>
    <property type="match status" value="1"/>
</dbReference>
<dbReference type="InterPro" id="IPR001245">
    <property type="entry name" value="Ser-Thr/Tyr_kinase_cat_dom"/>
</dbReference>
<evidence type="ECO:0000256" key="3">
    <source>
        <dbReference type="ARBA" id="ARBA00022527"/>
    </source>
</evidence>
<dbReference type="InterPro" id="IPR008271">
    <property type="entry name" value="Ser/Thr_kinase_AS"/>
</dbReference>
<dbReference type="SMART" id="SM00220">
    <property type="entry name" value="S_TKc"/>
    <property type="match status" value="1"/>
</dbReference>